<dbReference type="EMBL" id="MZNU01000176">
    <property type="protein sequence ID" value="OWP03356.1"/>
    <property type="molecule type" value="Genomic_DNA"/>
</dbReference>
<dbReference type="AlphaFoldDB" id="A0A218Z856"/>
<feature type="domain" description="Calcineurin-like phosphoesterase" evidence="2">
    <location>
        <begin position="12"/>
        <end position="212"/>
    </location>
</feature>
<dbReference type="PANTHER" id="PTHR12905">
    <property type="entry name" value="METALLOPHOSPHOESTERASE"/>
    <property type="match status" value="1"/>
</dbReference>
<dbReference type="CDD" id="cd07379">
    <property type="entry name" value="MPP_239FB"/>
    <property type="match status" value="1"/>
</dbReference>
<dbReference type="InterPro" id="IPR029052">
    <property type="entry name" value="Metallo-depent_PP-like"/>
</dbReference>
<dbReference type="SUPFAM" id="SSF56300">
    <property type="entry name" value="Metallo-dependent phosphatases"/>
    <property type="match status" value="1"/>
</dbReference>
<dbReference type="OrthoDB" id="630188at2759"/>
<reference evidence="3 4" key="1">
    <citation type="submission" date="2017-04" db="EMBL/GenBank/DDBJ databases">
        <title>Draft genome sequence of Marssonina coronaria NL1: causal agent of apple blotch.</title>
        <authorList>
            <person name="Cheng Q."/>
        </authorList>
    </citation>
    <scope>NUCLEOTIDE SEQUENCE [LARGE SCALE GENOMIC DNA]</scope>
    <source>
        <strain evidence="3 4">NL1</strain>
    </source>
</reference>
<dbReference type="Proteomes" id="UP000242519">
    <property type="component" value="Unassembled WGS sequence"/>
</dbReference>
<dbReference type="GO" id="GO:0016787">
    <property type="term" value="F:hydrolase activity"/>
    <property type="evidence" value="ECO:0007669"/>
    <property type="project" value="InterPro"/>
</dbReference>
<proteinExistence type="predicted"/>
<gene>
    <name evidence="3" type="ORF">B2J93_7374</name>
</gene>
<dbReference type="Gene3D" id="3.60.21.10">
    <property type="match status" value="1"/>
</dbReference>
<dbReference type="InParanoid" id="A0A218Z856"/>
<dbReference type="Pfam" id="PF00149">
    <property type="entry name" value="Metallophos"/>
    <property type="match status" value="1"/>
</dbReference>
<feature type="compositionally biased region" description="Polar residues" evidence="1">
    <location>
        <begin position="454"/>
        <end position="463"/>
    </location>
</feature>
<dbReference type="PANTHER" id="PTHR12905:SF16">
    <property type="entry name" value="SER_THR PROTEIN PHOSPHATASE FAMILY PROTEIN (AFU_ORTHOLOGUE AFUA_1G06000)"/>
    <property type="match status" value="1"/>
</dbReference>
<evidence type="ECO:0000259" key="2">
    <source>
        <dbReference type="Pfam" id="PF00149"/>
    </source>
</evidence>
<accession>A0A218Z856</accession>
<comment type="caution">
    <text evidence="3">The sequence shown here is derived from an EMBL/GenBank/DDBJ whole genome shotgun (WGS) entry which is preliminary data.</text>
</comment>
<protein>
    <recommendedName>
        <fullName evidence="2">Calcineurin-like phosphoesterase domain-containing protein</fullName>
    </recommendedName>
</protein>
<name>A0A218Z856_9HELO</name>
<organism evidence="3 4">
    <name type="scientific">Diplocarpon coronariae</name>
    <dbReference type="NCBI Taxonomy" id="2795749"/>
    <lineage>
        <taxon>Eukaryota</taxon>
        <taxon>Fungi</taxon>
        <taxon>Dikarya</taxon>
        <taxon>Ascomycota</taxon>
        <taxon>Pezizomycotina</taxon>
        <taxon>Leotiomycetes</taxon>
        <taxon>Helotiales</taxon>
        <taxon>Drepanopezizaceae</taxon>
        <taxon>Diplocarpon</taxon>
    </lineage>
</organism>
<sequence>MSDELHSTRKTRFVCISDTHNAGPGGAFKLPKGDVLIHAGDMTNQGTFSELKKTIEWLEEADFEAKILVAGNHDITLDSEFYSQYGLYFHNQNPQDTAKCQELLERSPSIQWLKHESAVVSLVSPSGPHTTFKIFGSPYSPTNGMWAFGYSTEEATNIWDQIPLDSDIVVTHTPPKYHCDERKDRRAAGCEALRHALWRVRPRMAVCGHVHDARGVEIVRWDLGTSNIKYKENRVERWEDPGSNNKKISLVDLTVRGRKPLDNDGAPGDLPAGMRDVVQFPGPALAAAENKLEESASLLAVSPDLLPPATRGQGGLPPSQRCDVQALSGRVGRRDTCIINAAIVASSWPHPGGRRFNKPIVVDIDLPVWEDLREILGRLMKKLSQGGILKKNSSCLALYLEREEMSIAIQRLESGNSGYERIPPQRLQGCLITSSRSIATQKTDKREKELTGKGNLQSYSLSTGHVPRDSLHHHHEPGSAQPTLARTAGNAWGDILTLDKKLVSNVTAPTSAACHSNNIRLAAV</sequence>
<dbReference type="InterPro" id="IPR051693">
    <property type="entry name" value="UPF0046_metallophosphoest"/>
</dbReference>
<keyword evidence="4" id="KW-1185">Reference proteome</keyword>
<feature type="compositionally biased region" description="Basic and acidic residues" evidence="1">
    <location>
        <begin position="442"/>
        <end position="451"/>
    </location>
</feature>
<feature type="region of interest" description="Disordered" evidence="1">
    <location>
        <begin position="441"/>
        <end position="485"/>
    </location>
</feature>
<evidence type="ECO:0000313" key="4">
    <source>
        <dbReference type="Proteomes" id="UP000242519"/>
    </source>
</evidence>
<dbReference type="InterPro" id="IPR004843">
    <property type="entry name" value="Calcineurin-like_PHP"/>
</dbReference>
<evidence type="ECO:0000313" key="3">
    <source>
        <dbReference type="EMBL" id="OWP03356.1"/>
    </source>
</evidence>
<evidence type="ECO:0000256" key="1">
    <source>
        <dbReference type="SAM" id="MobiDB-lite"/>
    </source>
</evidence>